<dbReference type="Proteomes" id="UP000265520">
    <property type="component" value="Unassembled WGS sequence"/>
</dbReference>
<feature type="non-terminal residue" evidence="1">
    <location>
        <position position="58"/>
    </location>
</feature>
<name>A0A392UGN6_9FABA</name>
<sequence>MACGGRANVVELPTVIAPIDPSQNLYYIHPNESATAALATSLLDGKNYHAWSRSRMKT</sequence>
<evidence type="ECO:0000313" key="2">
    <source>
        <dbReference type="Proteomes" id="UP000265520"/>
    </source>
</evidence>
<accession>A0A392UGN6</accession>
<keyword evidence="2" id="KW-1185">Reference proteome</keyword>
<protein>
    <recommendedName>
        <fullName evidence="3">Retrotransposon Copia-like N-terminal domain-containing protein</fullName>
    </recommendedName>
</protein>
<comment type="caution">
    <text evidence="1">The sequence shown here is derived from an EMBL/GenBank/DDBJ whole genome shotgun (WGS) entry which is preliminary data.</text>
</comment>
<proteinExistence type="predicted"/>
<evidence type="ECO:0000313" key="1">
    <source>
        <dbReference type="EMBL" id="MCI72592.1"/>
    </source>
</evidence>
<dbReference type="EMBL" id="LXQA010821256">
    <property type="protein sequence ID" value="MCI72592.1"/>
    <property type="molecule type" value="Genomic_DNA"/>
</dbReference>
<reference evidence="1 2" key="1">
    <citation type="journal article" date="2018" name="Front. Plant Sci.">
        <title>Red Clover (Trifolium pratense) and Zigzag Clover (T. medium) - A Picture of Genomic Similarities and Differences.</title>
        <authorList>
            <person name="Dluhosova J."/>
            <person name="Istvanek J."/>
            <person name="Nedelnik J."/>
            <person name="Repkova J."/>
        </authorList>
    </citation>
    <scope>NUCLEOTIDE SEQUENCE [LARGE SCALE GENOMIC DNA]</scope>
    <source>
        <strain evidence="2">cv. 10/8</strain>
        <tissue evidence="1">Leaf</tissue>
    </source>
</reference>
<dbReference type="AlphaFoldDB" id="A0A392UGN6"/>
<organism evidence="1 2">
    <name type="scientific">Trifolium medium</name>
    <dbReference type="NCBI Taxonomy" id="97028"/>
    <lineage>
        <taxon>Eukaryota</taxon>
        <taxon>Viridiplantae</taxon>
        <taxon>Streptophyta</taxon>
        <taxon>Embryophyta</taxon>
        <taxon>Tracheophyta</taxon>
        <taxon>Spermatophyta</taxon>
        <taxon>Magnoliopsida</taxon>
        <taxon>eudicotyledons</taxon>
        <taxon>Gunneridae</taxon>
        <taxon>Pentapetalae</taxon>
        <taxon>rosids</taxon>
        <taxon>fabids</taxon>
        <taxon>Fabales</taxon>
        <taxon>Fabaceae</taxon>
        <taxon>Papilionoideae</taxon>
        <taxon>50 kb inversion clade</taxon>
        <taxon>NPAAA clade</taxon>
        <taxon>Hologalegina</taxon>
        <taxon>IRL clade</taxon>
        <taxon>Trifolieae</taxon>
        <taxon>Trifolium</taxon>
    </lineage>
</organism>
<evidence type="ECO:0008006" key="3">
    <source>
        <dbReference type="Google" id="ProtNLM"/>
    </source>
</evidence>